<dbReference type="SUPFAM" id="SSF54637">
    <property type="entry name" value="Thioesterase/thiol ester dehydrase-isomerase"/>
    <property type="match status" value="1"/>
</dbReference>
<dbReference type="RefSeq" id="WP_377003805.1">
    <property type="nucleotide sequence ID" value="NZ_JBHSGG010000017.1"/>
</dbReference>
<dbReference type="Gene3D" id="3.10.129.10">
    <property type="entry name" value="Hotdog Thioesterase"/>
    <property type="match status" value="1"/>
</dbReference>
<comment type="similarity">
    <text evidence="1">Belongs to the 4-hydroxybenzoyl-CoA thioesterase family.</text>
</comment>
<dbReference type="InterPro" id="IPR014166">
    <property type="entry name" value="Tol-Pal_acyl-CoA_thioesterase"/>
</dbReference>
<protein>
    <submittedName>
        <fullName evidence="3">Tol-pal system-associated acyl-CoA thioesterase</fullName>
    </submittedName>
</protein>
<gene>
    <name evidence="3" type="primary">ybgC</name>
    <name evidence="3" type="ORF">ACFO3Q_06335</name>
</gene>
<dbReference type="InterPro" id="IPR029069">
    <property type="entry name" value="HotDog_dom_sf"/>
</dbReference>
<dbReference type="NCBIfam" id="TIGR00051">
    <property type="entry name" value="YbgC/FadM family acyl-CoA thioesterase"/>
    <property type="match status" value="1"/>
</dbReference>
<reference evidence="4" key="1">
    <citation type="journal article" date="2019" name="Int. J. Syst. Evol. Microbiol.">
        <title>The Global Catalogue of Microorganisms (GCM) 10K type strain sequencing project: providing services to taxonomists for standard genome sequencing and annotation.</title>
        <authorList>
            <consortium name="The Broad Institute Genomics Platform"/>
            <consortium name="The Broad Institute Genome Sequencing Center for Infectious Disease"/>
            <person name="Wu L."/>
            <person name="Ma J."/>
        </authorList>
    </citation>
    <scope>NUCLEOTIDE SEQUENCE [LARGE SCALE GENOMIC DNA]</scope>
    <source>
        <strain evidence="4">CGMCC 1.13574</strain>
    </source>
</reference>
<dbReference type="PIRSF" id="PIRSF003230">
    <property type="entry name" value="YbgC"/>
    <property type="match status" value="1"/>
</dbReference>
<keyword evidence="4" id="KW-1185">Reference proteome</keyword>
<evidence type="ECO:0000256" key="1">
    <source>
        <dbReference type="ARBA" id="ARBA00005953"/>
    </source>
</evidence>
<dbReference type="InterPro" id="IPR008272">
    <property type="entry name" value="HB-CoA_thioesterase_AS"/>
</dbReference>
<dbReference type="Pfam" id="PF13279">
    <property type="entry name" value="4HBT_2"/>
    <property type="match status" value="1"/>
</dbReference>
<proteinExistence type="inferred from homology"/>
<evidence type="ECO:0000313" key="3">
    <source>
        <dbReference type="EMBL" id="MFC4727787.1"/>
    </source>
</evidence>
<evidence type="ECO:0000256" key="2">
    <source>
        <dbReference type="ARBA" id="ARBA00022801"/>
    </source>
</evidence>
<name>A0ABV9NHD7_9GAMM</name>
<dbReference type="PANTHER" id="PTHR31793:SF37">
    <property type="entry name" value="ACYL-COA THIOESTER HYDROLASE YBGC"/>
    <property type="match status" value="1"/>
</dbReference>
<keyword evidence="2" id="KW-0378">Hydrolase</keyword>
<dbReference type="EMBL" id="JBHSGG010000017">
    <property type="protein sequence ID" value="MFC4727787.1"/>
    <property type="molecule type" value="Genomic_DNA"/>
</dbReference>
<dbReference type="InterPro" id="IPR050563">
    <property type="entry name" value="4-hydroxybenzoyl-CoA_TE"/>
</dbReference>
<dbReference type="CDD" id="cd00586">
    <property type="entry name" value="4HBT"/>
    <property type="match status" value="1"/>
</dbReference>
<dbReference type="PROSITE" id="PS01328">
    <property type="entry name" value="4HBCOA_THIOESTERASE"/>
    <property type="match status" value="1"/>
</dbReference>
<comment type="caution">
    <text evidence="3">The sequence shown here is derived from an EMBL/GenBank/DDBJ whole genome shotgun (WGS) entry which is preliminary data.</text>
</comment>
<sequence length="134" mass="15286">MFIFPTRVYWEDTDAGGVVYHASYVRFLERARTEWLRAQGFGQRELGEREDILLVVRGMRLDFRRPARLDDLLDVTVEVGARRGASMTFAQRVCRGDEVLVEAEVRVACINRDFKPRALPDWLAAETDPPGATG</sequence>
<accession>A0ABV9NHD7</accession>
<dbReference type="PANTHER" id="PTHR31793">
    <property type="entry name" value="4-HYDROXYBENZOYL-COA THIOESTERASE FAMILY MEMBER"/>
    <property type="match status" value="1"/>
</dbReference>
<organism evidence="3 4">
    <name type="scientific">Coralloluteibacterium thermophilum</name>
    <dbReference type="NCBI Taxonomy" id="2707049"/>
    <lineage>
        <taxon>Bacteria</taxon>
        <taxon>Pseudomonadati</taxon>
        <taxon>Pseudomonadota</taxon>
        <taxon>Gammaproteobacteria</taxon>
        <taxon>Lysobacterales</taxon>
        <taxon>Lysobacteraceae</taxon>
        <taxon>Coralloluteibacterium</taxon>
    </lineage>
</organism>
<dbReference type="NCBIfam" id="TIGR02799">
    <property type="entry name" value="thio_ybgC"/>
    <property type="match status" value="1"/>
</dbReference>
<dbReference type="InterPro" id="IPR006684">
    <property type="entry name" value="YbgC/YbaW"/>
</dbReference>
<evidence type="ECO:0000313" key="4">
    <source>
        <dbReference type="Proteomes" id="UP001595892"/>
    </source>
</evidence>
<dbReference type="Proteomes" id="UP001595892">
    <property type="component" value="Unassembled WGS sequence"/>
</dbReference>